<reference evidence="1 2" key="1">
    <citation type="journal article" date="2021" name="Commun. Biol.">
        <title>The genome of Shorea leprosula (Dipterocarpaceae) highlights the ecological relevance of drought in aseasonal tropical rainforests.</title>
        <authorList>
            <person name="Ng K.K.S."/>
            <person name="Kobayashi M.J."/>
            <person name="Fawcett J.A."/>
            <person name="Hatakeyama M."/>
            <person name="Paape T."/>
            <person name="Ng C.H."/>
            <person name="Ang C.C."/>
            <person name="Tnah L.H."/>
            <person name="Lee C.T."/>
            <person name="Nishiyama T."/>
            <person name="Sese J."/>
            <person name="O'Brien M.J."/>
            <person name="Copetti D."/>
            <person name="Mohd Noor M.I."/>
            <person name="Ong R.C."/>
            <person name="Putra M."/>
            <person name="Sireger I.Z."/>
            <person name="Indrioko S."/>
            <person name="Kosugi Y."/>
            <person name="Izuno A."/>
            <person name="Isagi Y."/>
            <person name="Lee S.L."/>
            <person name="Shimizu K.K."/>
        </authorList>
    </citation>
    <scope>NUCLEOTIDE SEQUENCE [LARGE SCALE GENOMIC DNA]</scope>
    <source>
        <strain evidence="1">214</strain>
    </source>
</reference>
<sequence length="37" mass="4080">MCDLISKMTNRSNDKGTDLLLSCHLGDAVRCKKDSPL</sequence>
<gene>
    <name evidence="1" type="ORF">SLEP1_g18152</name>
</gene>
<evidence type="ECO:0000313" key="1">
    <source>
        <dbReference type="EMBL" id="GKV06252.1"/>
    </source>
</evidence>
<dbReference type="Proteomes" id="UP001054252">
    <property type="component" value="Unassembled WGS sequence"/>
</dbReference>
<evidence type="ECO:0000313" key="2">
    <source>
        <dbReference type="Proteomes" id="UP001054252"/>
    </source>
</evidence>
<dbReference type="AlphaFoldDB" id="A0AAV5J5I3"/>
<comment type="caution">
    <text evidence="1">The sequence shown here is derived from an EMBL/GenBank/DDBJ whole genome shotgun (WGS) entry which is preliminary data.</text>
</comment>
<organism evidence="1 2">
    <name type="scientific">Rubroshorea leprosula</name>
    <dbReference type="NCBI Taxonomy" id="152421"/>
    <lineage>
        <taxon>Eukaryota</taxon>
        <taxon>Viridiplantae</taxon>
        <taxon>Streptophyta</taxon>
        <taxon>Embryophyta</taxon>
        <taxon>Tracheophyta</taxon>
        <taxon>Spermatophyta</taxon>
        <taxon>Magnoliopsida</taxon>
        <taxon>eudicotyledons</taxon>
        <taxon>Gunneridae</taxon>
        <taxon>Pentapetalae</taxon>
        <taxon>rosids</taxon>
        <taxon>malvids</taxon>
        <taxon>Malvales</taxon>
        <taxon>Dipterocarpaceae</taxon>
        <taxon>Rubroshorea</taxon>
    </lineage>
</organism>
<accession>A0AAV5J5I3</accession>
<name>A0AAV5J5I3_9ROSI</name>
<dbReference type="EMBL" id="BPVZ01000024">
    <property type="protein sequence ID" value="GKV06252.1"/>
    <property type="molecule type" value="Genomic_DNA"/>
</dbReference>
<proteinExistence type="predicted"/>
<protein>
    <submittedName>
        <fullName evidence="1">Uncharacterized protein</fullName>
    </submittedName>
</protein>
<keyword evidence="2" id="KW-1185">Reference proteome</keyword>